<dbReference type="Proteomes" id="UP000002363">
    <property type="component" value="Chromosome"/>
</dbReference>
<dbReference type="KEGG" id="enc:ECL_00473"/>
<dbReference type="HOGENOM" id="CLU_209658_0_0_6"/>
<organism evidence="1 2">
    <name type="scientific">Enterobacter cloacae subsp. cloacae (strain ATCC 13047 / DSM 30054 / NBRC 13535 / NCTC 10005 / WDCM 00083 / NCDC 279-56)</name>
    <dbReference type="NCBI Taxonomy" id="716541"/>
    <lineage>
        <taxon>Bacteria</taxon>
        <taxon>Pseudomonadati</taxon>
        <taxon>Pseudomonadota</taxon>
        <taxon>Gammaproteobacteria</taxon>
        <taxon>Enterobacterales</taxon>
        <taxon>Enterobacteriaceae</taxon>
        <taxon>Enterobacter</taxon>
        <taxon>Enterobacter cloacae complex</taxon>
    </lineage>
</organism>
<accession>A0A0H3CEL2</accession>
<gene>
    <name evidence="1" type="ordered locus">ECL_00473</name>
</gene>
<name>A0A0H3CEL2_ENTCC</name>
<reference evidence="1 2" key="1">
    <citation type="journal article" date="2010" name="J. Bacteriol.">
        <title>Complete genome sequence of Enterobacter cloacae subsp. cloacae type strain ATCC 13047.</title>
        <authorList>
            <person name="Ren Y."/>
            <person name="Ren Y."/>
            <person name="Zhou Z."/>
            <person name="Guo X."/>
            <person name="Li Y."/>
            <person name="Feng L."/>
            <person name="Wang L."/>
        </authorList>
    </citation>
    <scope>NUCLEOTIDE SEQUENCE [LARGE SCALE GENOMIC DNA]</scope>
    <source>
        <strain evidence="2">ATCC 13047 / DSM 30054 / NBRC 13535 / NCTC 10005 / WDCM 00083 / NCDC 279-56</strain>
    </source>
</reference>
<proteinExistence type="predicted"/>
<dbReference type="AlphaFoldDB" id="A0A0H3CEL2"/>
<dbReference type="STRING" id="716541.ECL_00473"/>
<protein>
    <submittedName>
        <fullName evidence="1">Uncharacterized protein</fullName>
    </submittedName>
</protein>
<keyword evidence="2" id="KW-1185">Reference proteome</keyword>
<dbReference type="EMBL" id="CP001918">
    <property type="protein sequence ID" value="ADF60039.1"/>
    <property type="molecule type" value="Genomic_DNA"/>
</dbReference>
<evidence type="ECO:0000313" key="2">
    <source>
        <dbReference type="Proteomes" id="UP000002363"/>
    </source>
</evidence>
<sequence length="60" mass="6823">MERLIWALPPAFINNQMPGNLKQPGSCIYNGTEFSLLTYCPEEGFLYQIISISLITRLSE</sequence>
<dbReference type="PATRIC" id="fig|716541.4.peg.753"/>
<dbReference type="EnsemblBacteria" id="ADF60039">
    <property type="protein sequence ID" value="ADF60039"/>
    <property type="gene ID" value="ECL_00473"/>
</dbReference>
<evidence type="ECO:0000313" key="1">
    <source>
        <dbReference type="EMBL" id="ADF60039.1"/>
    </source>
</evidence>